<comment type="caution">
    <text evidence="8">The sequence shown here is derived from an EMBL/GenBank/DDBJ whole genome shotgun (WGS) entry which is preliminary data.</text>
</comment>
<keyword evidence="2" id="KW-0001">2Fe-2S</keyword>
<dbReference type="CDD" id="cd00207">
    <property type="entry name" value="fer2"/>
    <property type="match status" value="1"/>
</dbReference>
<accession>W7TQT4</accession>
<dbReference type="GO" id="GO:0005739">
    <property type="term" value="C:mitochondrion"/>
    <property type="evidence" value="ECO:0007669"/>
    <property type="project" value="TreeGrafter"/>
</dbReference>
<evidence type="ECO:0000256" key="6">
    <source>
        <dbReference type="ARBA" id="ARBA00034078"/>
    </source>
</evidence>
<dbReference type="PANTHER" id="PTHR23426">
    <property type="entry name" value="FERREDOXIN/ADRENODOXIN"/>
    <property type="match status" value="1"/>
</dbReference>
<comment type="cofactor">
    <cofactor evidence="6">
        <name>[2Fe-2S] cluster</name>
        <dbReference type="ChEBI" id="CHEBI:190135"/>
    </cofactor>
</comment>
<evidence type="ECO:0000256" key="1">
    <source>
        <dbReference type="ARBA" id="ARBA00010914"/>
    </source>
</evidence>
<organism evidence="8 9">
    <name type="scientific">Nannochloropsis gaditana</name>
    <dbReference type="NCBI Taxonomy" id="72520"/>
    <lineage>
        <taxon>Eukaryota</taxon>
        <taxon>Sar</taxon>
        <taxon>Stramenopiles</taxon>
        <taxon>Ochrophyta</taxon>
        <taxon>Eustigmatophyceae</taxon>
        <taxon>Eustigmatales</taxon>
        <taxon>Monodopsidaceae</taxon>
        <taxon>Nannochloropsis</taxon>
    </lineage>
</organism>
<dbReference type="Gene3D" id="3.10.20.30">
    <property type="match status" value="1"/>
</dbReference>
<dbReference type="OrthoDB" id="268593at2759"/>
<dbReference type="Pfam" id="PF00111">
    <property type="entry name" value="Fer2"/>
    <property type="match status" value="1"/>
</dbReference>
<gene>
    <name evidence="8" type="ORF">Naga_100006g77</name>
</gene>
<protein>
    <submittedName>
        <fullName evidence="8">Adrenodoxin-like protein</fullName>
    </submittedName>
</protein>
<feature type="domain" description="2Fe-2S ferredoxin-type" evidence="7">
    <location>
        <begin position="65"/>
        <end position="169"/>
    </location>
</feature>
<dbReference type="PROSITE" id="PS51085">
    <property type="entry name" value="2FE2S_FER_2"/>
    <property type="match status" value="1"/>
</dbReference>
<dbReference type="InterPro" id="IPR012675">
    <property type="entry name" value="Beta-grasp_dom_sf"/>
</dbReference>
<sequence length="182" mass="19910">MLQLVANISSTGMLQSAVRHVTVARNSIGFRKTCSLPALIQIPRILFHATARVAHGSGKDLKNAPRINLHWIGKKGEEFTTDGIVGESILEAAHRHEVELEGACEGVCACSTCHVILEEPVFESLEDPSEEEEDMLDQAFGLTPTSRLGCQVELSQDMDGLKIKLPSATRNFYIDGHVPKPH</sequence>
<dbReference type="InterPro" id="IPR036010">
    <property type="entry name" value="2Fe-2S_ferredoxin-like_sf"/>
</dbReference>
<evidence type="ECO:0000313" key="8">
    <source>
        <dbReference type="EMBL" id="EWM29515.1"/>
    </source>
</evidence>
<dbReference type="GO" id="GO:0140647">
    <property type="term" value="P:P450-containing electron transport chain"/>
    <property type="evidence" value="ECO:0007669"/>
    <property type="project" value="InterPro"/>
</dbReference>
<dbReference type="GO" id="GO:0051537">
    <property type="term" value="F:2 iron, 2 sulfur cluster binding"/>
    <property type="evidence" value="ECO:0007669"/>
    <property type="project" value="UniProtKB-KW"/>
</dbReference>
<dbReference type="PANTHER" id="PTHR23426:SF65">
    <property type="entry name" value="FERREDOXIN-2, MITOCHONDRIAL"/>
    <property type="match status" value="1"/>
</dbReference>
<evidence type="ECO:0000313" key="9">
    <source>
        <dbReference type="Proteomes" id="UP000019335"/>
    </source>
</evidence>
<keyword evidence="5" id="KW-0411">Iron-sulfur</keyword>
<evidence type="ECO:0000256" key="5">
    <source>
        <dbReference type="ARBA" id="ARBA00023014"/>
    </source>
</evidence>
<dbReference type="InterPro" id="IPR001041">
    <property type="entry name" value="2Fe-2S_ferredoxin-type"/>
</dbReference>
<name>W7TQT4_9STRA</name>
<evidence type="ECO:0000256" key="2">
    <source>
        <dbReference type="ARBA" id="ARBA00022714"/>
    </source>
</evidence>
<dbReference type="PRINTS" id="PR00355">
    <property type="entry name" value="ADRENODOXIN"/>
</dbReference>
<dbReference type="Proteomes" id="UP000019335">
    <property type="component" value="Chromosome 2"/>
</dbReference>
<dbReference type="GO" id="GO:0009055">
    <property type="term" value="F:electron transfer activity"/>
    <property type="evidence" value="ECO:0007669"/>
    <property type="project" value="TreeGrafter"/>
</dbReference>
<dbReference type="GO" id="GO:0046872">
    <property type="term" value="F:metal ion binding"/>
    <property type="evidence" value="ECO:0007669"/>
    <property type="project" value="UniProtKB-KW"/>
</dbReference>
<evidence type="ECO:0000259" key="7">
    <source>
        <dbReference type="PROSITE" id="PS51085"/>
    </source>
</evidence>
<dbReference type="AlphaFoldDB" id="W7TQT4"/>
<dbReference type="SUPFAM" id="SSF54292">
    <property type="entry name" value="2Fe-2S ferredoxin-like"/>
    <property type="match status" value="1"/>
</dbReference>
<comment type="similarity">
    <text evidence="1">Belongs to the adrenodoxin/putidaredoxin family.</text>
</comment>
<dbReference type="EMBL" id="AZIL01000126">
    <property type="protein sequence ID" value="EWM29515.1"/>
    <property type="molecule type" value="Genomic_DNA"/>
</dbReference>
<proteinExistence type="inferred from homology"/>
<reference evidence="8 9" key="1">
    <citation type="journal article" date="2014" name="Mol. Plant">
        <title>Chromosome Scale Genome Assembly and Transcriptome Profiling of Nannochloropsis gaditana in Nitrogen Depletion.</title>
        <authorList>
            <person name="Corteggiani Carpinelli E."/>
            <person name="Telatin A."/>
            <person name="Vitulo N."/>
            <person name="Forcato C."/>
            <person name="D'Angelo M."/>
            <person name="Schiavon R."/>
            <person name="Vezzi A."/>
            <person name="Giacometti G.M."/>
            <person name="Morosinotto T."/>
            <person name="Valle G."/>
        </authorList>
    </citation>
    <scope>NUCLEOTIDE SEQUENCE [LARGE SCALE GENOMIC DNA]</scope>
    <source>
        <strain evidence="8 9">B-31</strain>
    </source>
</reference>
<keyword evidence="3" id="KW-0479">Metal-binding</keyword>
<evidence type="ECO:0000256" key="3">
    <source>
        <dbReference type="ARBA" id="ARBA00022723"/>
    </source>
</evidence>
<evidence type="ECO:0000256" key="4">
    <source>
        <dbReference type="ARBA" id="ARBA00023004"/>
    </source>
</evidence>
<keyword evidence="9" id="KW-1185">Reference proteome</keyword>
<dbReference type="InterPro" id="IPR001055">
    <property type="entry name" value="Adrenodoxin-like"/>
</dbReference>
<keyword evidence="4" id="KW-0408">Iron</keyword>